<feature type="compositionally biased region" description="Basic and acidic residues" evidence="2">
    <location>
        <begin position="360"/>
        <end position="380"/>
    </location>
</feature>
<feature type="domain" description="Organic solvent tolerance-like N-terminal" evidence="3">
    <location>
        <begin position="15"/>
        <end position="170"/>
    </location>
</feature>
<protein>
    <recommendedName>
        <fullName evidence="3">Organic solvent tolerance-like N-terminal domain-containing protein</fullName>
    </recommendedName>
</protein>
<dbReference type="Pfam" id="PF13100">
    <property type="entry name" value="OstA_2"/>
    <property type="match status" value="1"/>
</dbReference>
<keyword evidence="1" id="KW-0175">Coiled coil</keyword>
<dbReference type="KEGG" id="acou:A5CBH24_03650"/>
<evidence type="ECO:0000313" key="5">
    <source>
        <dbReference type="Proteomes" id="UP000318946"/>
    </source>
</evidence>
<evidence type="ECO:0000313" key="4">
    <source>
        <dbReference type="EMBL" id="BBL03052.1"/>
    </source>
</evidence>
<dbReference type="EMBL" id="AP019735">
    <property type="protein sequence ID" value="BBL03052.1"/>
    <property type="molecule type" value="Genomic_DNA"/>
</dbReference>
<name>A0A4Y1WQ40_9BACT</name>
<evidence type="ECO:0000259" key="3">
    <source>
        <dbReference type="Pfam" id="PF13100"/>
    </source>
</evidence>
<evidence type="ECO:0000256" key="2">
    <source>
        <dbReference type="SAM" id="MobiDB-lite"/>
    </source>
</evidence>
<gene>
    <name evidence="4" type="ORF">A5CBH24_03650</name>
</gene>
<feature type="region of interest" description="Disordered" evidence="2">
    <location>
        <begin position="480"/>
        <end position="501"/>
    </location>
</feature>
<feature type="coiled-coil region" evidence="1">
    <location>
        <begin position="409"/>
        <end position="479"/>
    </location>
</feature>
<organism evidence="4 5">
    <name type="scientific">Alistipes communis</name>
    <dbReference type="NCBI Taxonomy" id="2585118"/>
    <lineage>
        <taxon>Bacteria</taxon>
        <taxon>Pseudomonadati</taxon>
        <taxon>Bacteroidota</taxon>
        <taxon>Bacteroidia</taxon>
        <taxon>Bacteroidales</taxon>
        <taxon>Rikenellaceae</taxon>
        <taxon>Alistipes</taxon>
    </lineage>
</organism>
<feature type="region of interest" description="Disordered" evidence="2">
    <location>
        <begin position="795"/>
        <end position="815"/>
    </location>
</feature>
<dbReference type="InterPro" id="IPR005653">
    <property type="entry name" value="OstA-like_N"/>
</dbReference>
<feature type="region of interest" description="Disordered" evidence="2">
    <location>
        <begin position="337"/>
        <end position="380"/>
    </location>
</feature>
<dbReference type="Gene3D" id="2.60.450.10">
    <property type="entry name" value="Lipopolysaccharide (LPS) transport protein A like domain"/>
    <property type="match status" value="1"/>
</dbReference>
<accession>A0A4Y1WQ40</accession>
<reference evidence="5" key="1">
    <citation type="submission" date="2019-06" db="EMBL/GenBank/DDBJ databases">
        <title>Alistipes onderdonkii subsp. vulgaris subsp. nov., Alistipes dispar sp. nov. and Alistipes communis sp. nov., isolated from human faeces, and creation of Alistipes onderdonkii subsp. onderdonkii subsp. nov.</title>
        <authorList>
            <person name="Sakamoto M."/>
            <person name="Ikeyama N."/>
            <person name="Ogata Y."/>
            <person name="Suda W."/>
            <person name="Iino T."/>
            <person name="Hattori M."/>
            <person name="Ohkuma M."/>
        </authorList>
    </citation>
    <scope>NUCLEOTIDE SEQUENCE [LARGE SCALE GENOMIC DNA]</scope>
    <source>
        <strain evidence="5">5CBH24</strain>
    </source>
</reference>
<dbReference type="AlphaFoldDB" id="A0A4Y1WQ40"/>
<sequence length="815" mass="91851">MFARTGGRGAAQPEKKVVDLKADVMYPIEFRDTSAVCLVGNVAFYHSGAVITCDSAVRYSEKHMECFGNVLINKNDTYVYGDRADYNGETHVANVYSDLVKVVDGDATLYTYKFLFNTKTNVGEFADGGVVTNRENQLESDRGYYYANDRTVICVDRVEIRSEEYDLTGDSVVYNLTTDHAYYFRHTNIWNTQGDYLYADRGSYDKGGELYTVTENGYILTEKQEVWSDSIDYYKLAGHAVLRGNIQIDDTEHKVLAFGDFGEYWKEPGNAFLTRRPAVVSYDTSQGDSLFMAADSMFLYTIDPARLRADSLRAAARAADSLRTDSLRVDSLAPAAGDSVQGVRPEAPIVAARRGSLSEGRGDAKRNGTERIDSLAPRRADSLRRDSLAADSLHVDSLLRDSLQQDTVVMTKEQRKQLLREAAAREKAELKAKRDAERQAKLDTIAARRLAKTRAKLDAQRAKDSLRNARLAAKRAEKAARRRAKLGLPEPVDSTKLDSLDRHTEGADSLAADSLRRDSLAADSLSLDSLGLTPADSLDSLARDTIYRLVKGFRNVRIYRSDFQSVCDSLVAVSRDSTIHLYIDPVLWNQNSQITSDVMDIFTANSQIVRAEFVGRPLMVSELDTMHYNQVAGKTMTALFRNNQIYRNDVKGNAQTIYFMQEDDSPDIIGLLVLESGDLTFFIEEKQVVKITYRNNPVYTIYPMDKIPPDVDLFLKDFKWEAKRRPAQRDVFDRTIRPSIRAAKSSQSRPQFPIAARIDAFKRRLIESRRWSDRNDVVQPDVIEWMYSLGWRPPEQEEESLPVVPLAGNAKETSP</sequence>
<dbReference type="Proteomes" id="UP000318946">
    <property type="component" value="Chromosome"/>
</dbReference>
<evidence type="ECO:0000256" key="1">
    <source>
        <dbReference type="SAM" id="Coils"/>
    </source>
</evidence>
<proteinExistence type="predicted"/>
<keyword evidence="5" id="KW-1185">Reference proteome</keyword>